<proteinExistence type="predicted"/>
<evidence type="ECO:0000313" key="1">
    <source>
        <dbReference type="EMBL" id="CAB4542605.1"/>
    </source>
</evidence>
<dbReference type="EMBL" id="CAEZSI010000093">
    <property type="protein sequence ID" value="CAB4542605.1"/>
    <property type="molecule type" value="Genomic_DNA"/>
</dbReference>
<organism evidence="1">
    <name type="scientific">freshwater metagenome</name>
    <dbReference type="NCBI Taxonomy" id="449393"/>
    <lineage>
        <taxon>unclassified sequences</taxon>
        <taxon>metagenomes</taxon>
        <taxon>ecological metagenomes</taxon>
    </lineage>
</organism>
<sequence>MDSFMVVATFKDGVTQDQIRALIPAEQAQAKILEEKGLLGTIKVAMPRRTVFLEAFSETEESVLEMIKTLPLAELWNLEVFMTTPPAGASL</sequence>
<protein>
    <submittedName>
        <fullName evidence="1">Unannotated protein</fullName>
    </submittedName>
</protein>
<dbReference type="AlphaFoldDB" id="A0A6J6BV04"/>
<name>A0A6J6BV04_9ZZZZ</name>
<accession>A0A6J6BV04</accession>
<gene>
    <name evidence="1" type="ORF">UFOPK1412_00727</name>
</gene>
<reference evidence="1" key="1">
    <citation type="submission" date="2020-05" db="EMBL/GenBank/DDBJ databases">
        <authorList>
            <person name="Chiriac C."/>
            <person name="Salcher M."/>
            <person name="Ghai R."/>
            <person name="Kavagutti S V."/>
        </authorList>
    </citation>
    <scope>NUCLEOTIDE SEQUENCE</scope>
</reference>